<keyword evidence="1" id="KW-0812">Transmembrane</keyword>
<protein>
    <submittedName>
        <fullName evidence="2">Putative membrane protein</fullName>
    </submittedName>
</protein>
<comment type="caution">
    <text evidence="2">The sequence shown here is derived from an EMBL/GenBank/DDBJ whole genome shotgun (WGS) entry which is preliminary data.</text>
</comment>
<keyword evidence="1" id="KW-1133">Transmembrane helix</keyword>
<sequence length="63" mass="6636">MNKLLAPAADTFVLAVEQFLRWRYGVPGLAALALLVIGIKARNQTCSAIGAVALALMVSRPAL</sequence>
<dbReference type="PATRIC" id="fig|1160705.3.peg.4685"/>
<accession>L8PDI3</accession>
<proteinExistence type="predicted"/>
<evidence type="ECO:0000313" key="2">
    <source>
        <dbReference type="EMBL" id="ELS54274.1"/>
    </source>
</evidence>
<organism evidence="2 3">
    <name type="scientific">Streptomyces viridochromogenes Tue57</name>
    <dbReference type="NCBI Taxonomy" id="1160705"/>
    <lineage>
        <taxon>Bacteria</taxon>
        <taxon>Bacillati</taxon>
        <taxon>Actinomycetota</taxon>
        <taxon>Actinomycetes</taxon>
        <taxon>Kitasatosporales</taxon>
        <taxon>Streptomycetaceae</taxon>
        <taxon>Streptomyces</taxon>
    </lineage>
</organism>
<dbReference type="Proteomes" id="UP000011205">
    <property type="component" value="Unassembled WGS sequence"/>
</dbReference>
<evidence type="ECO:0000313" key="3">
    <source>
        <dbReference type="Proteomes" id="UP000011205"/>
    </source>
</evidence>
<dbReference type="EMBL" id="AMLP01000142">
    <property type="protein sequence ID" value="ELS54274.1"/>
    <property type="molecule type" value="Genomic_DNA"/>
</dbReference>
<name>L8PDI3_STRVR</name>
<reference evidence="2 3" key="1">
    <citation type="journal article" date="2013" name="Genome Announc.">
        <title>Draft Genome Sequence of Streptomyces viridochromogenes Strain Tu57, Producer of Avilamycin.</title>
        <authorList>
            <person name="Gruning B.A."/>
            <person name="Erxleben A."/>
            <person name="Hahnlein A."/>
            <person name="Gunther S."/>
        </authorList>
    </citation>
    <scope>NUCLEOTIDE SEQUENCE [LARGE SCALE GENOMIC DNA]</scope>
    <source>
        <strain evidence="2 3">Tue57</strain>
    </source>
</reference>
<feature type="transmembrane region" description="Helical" evidence="1">
    <location>
        <begin position="20"/>
        <end position="39"/>
    </location>
</feature>
<dbReference type="RefSeq" id="WP_004000126.1">
    <property type="nucleotide sequence ID" value="NZ_AMLP01000142.1"/>
</dbReference>
<evidence type="ECO:0000256" key="1">
    <source>
        <dbReference type="SAM" id="Phobius"/>
    </source>
</evidence>
<keyword evidence="1" id="KW-0472">Membrane</keyword>
<dbReference type="AlphaFoldDB" id="L8PDI3"/>
<gene>
    <name evidence="2" type="ORF">STVIR_4740</name>
</gene>